<evidence type="ECO:0000313" key="2">
    <source>
        <dbReference type="EMBL" id="MCT7374132.1"/>
    </source>
</evidence>
<dbReference type="InterPro" id="IPR036457">
    <property type="entry name" value="PPM-type-like_dom_sf"/>
</dbReference>
<reference evidence="2 3" key="1">
    <citation type="submission" date="2022-09" db="EMBL/GenBank/DDBJ databases">
        <title>Chelativorans salina sp. nov., a novel slightly halophilic bacterium isolated from a saline lake sediment enrichment.</title>
        <authorList>
            <person name="Gao L."/>
            <person name="Fang B.-Z."/>
            <person name="Li W.-J."/>
        </authorList>
    </citation>
    <scope>NUCLEOTIDE SEQUENCE [LARGE SCALE GENOMIC DNA]</scope>
    <source>
        <strain evidence="2 3">EGI FJ00035</strain>
    </source>
</reference>
<name>A0ABT2LIB6_9HYPH</name>
<protein>
    <submittedName>
        <fullName evidence="2">Protein phosphatase 2C domain-containing protein</fullName>
    </submittedName>
</protein>
<dbReference type="InterPro" id="IPR001932">
    <property type="entry name" value="PPM-type_phosphatase-like_dom"/>
</dbReference>
<dbReference type="PANTHER" id="PTHR47992">
    <property type="entry name" value="PROTEIN PHOSPHATASE"/>
    <property type="match status" value="1"/>
</dbReference>
<dbReference type="InterPro" id="IPR015655">
    <property type="entry name" value="PP2C"/>
</dbReference>
<keyword evidence="3" id="KW-1185">Reference proteome</keyword>
<dbReference type="CDD" id="cd00143">
    <property type="entry name" value="PP2Cc"/>
    <property type="match status" value="1"/>
</dbReference>
<proteinExistence type="predicted"/>
<organism evidence="2 3">
    <name type="scientific">Chelativorans salis</name>
    <dbReference type="NCBI Taxonomy" id="2978478"/>
    <lineage>
        <taxon>Bacteria</taxon>
        <taxon>Pseudomonadati</taxon>
        <taxon>Pseudomonadota</taxon>
        <taxon>Alphaproteobacteria</taxon>
        <taxon>Hyphomicrobiales</taxon>
        <taxon>Phyllobacteriaceae</taxon>
        <taxon>Chelativorans</taxon>
    </lineage>
</organism>
<feature type="domain" description="PPM-type phosphatase" evidence="1">
    <location>
        <begin position="16"/>
        <end position="246"/>
    </location>
</feature>
<dbReference type="PROSITE" id="PS51746">
    <property type="entry name" value="PPM_2"/>
    <property type="match status" value="1"/>
</dbReference>
<comment type="caution">
    <text evidence="2">The sequence shown here is derived from an EMBL/GenBank/DDBJ whole genome shotgun (WGS) entry which is preliminary data.</text>
</comment>
<evidence type="ECO:0000259" key="1">
    <source>
        <dbReference type="PROSITE" id="PS51746"/>
    </source>
</evidence>
<dbReference type="SMART" id="SM00332">
    <property type="entry name" value="PP2Cc"/>
    <property type="match status" value="1"/>
</dbReference>
<dbReference type="Pfam" id="PF13672">
    <property type="entry name" value="PP2C_2"/>
    <property type="match status" value="1"/>
</dbReference>
<dbReference type="Gene3D" id="3.60.40.10">
    <property type="entry name" value="PPM-type phosphatase domain"/>
    <property type="match status" value="1"/>
</dbReference>
<sequence>MSKAGFANTVSLTFESFGLSHRGRVRQINEDGFLMDPASGVWLVADGMGGHDAGEVASASIVEQMSGLTAVHSAPELLAQFEDRIARAHSKIRRLSTARGGVTIGSTVAALLAFDGRYACLWSGDSRIYLVRDGAITQVSRDHSEVQELLDRGMIDPAEAQSWPRRNVITRAIGVTEDVEIDAMQSETLPGDVFVLNTDGLTAHVSDEEIREAVTGHSAQQSCEHLLELVLSRGATDNVTVVIVKVHEAETTRRGTNGPF</sequence>
<accession>A0ABT2LIB6</accession>
<dbReference type="EMBL" id="JAOCZP010000001">
    <property type="protein sequence ID" value="MCT7374132.1"/>
    <property type="molecule type" value="Genomic_DNA"/>
</dbReference>
<dbReference type="SUPFAM" id="SSF81606">
    <property type="entry name" value="PP2C-like"/>
    <property type="match status" value="1"/>
</dbReference>
<dbReference type="Proteomes" id="UP001320831">
    <property type="component" value="Unassembled WGS sequence"/>
</dbReference>
<dbReference type="SMART" id="SM00331">
    <property type="entry name" value="PP2C_SIG"/>
    <property type="match status" value="1"/>
</dbReference>
<gene>
    <name evidence="2" type="ORF">N5A92_03690</name>
</gene>
<evidence type="ECO:0000313" key="3">
    <source>
        <dbReference type="Proteomes" id="UP001320831"/>
    </source>
</evidence>